<feature type="region of interest" description="Disordered" evidence="1">
    <location>
        <begin position="253"/>
        <end position="277"/>
    </location>
</feature>
<sequence length="277" mass="32171">MVYESDFYTTRRPYSRPLVSSYSVTDRPIVLPISTILQLRSIPRMPYVAHKRLVTVIHLPYHTVYHGGSIPSLIPIRVHARVRPSVLAAEINRIRNLTRPSTESYTEKYLQSKDHIYFDDEAREIRARVDSLLRRVHVFIPRAVASDFAEEIVPERMRSGDYVRRLISGKQNAKKDTSIEPISWYEVPDRGNFGNLACVKYVAGKPQSVRKPYFKLADLRPSDIRNDVNFLSYYSKNREAAANACKGWRDRVPELYEDPTKNKKEEEEKENETPAEE</sequence>
<dbReference type="Proteomes" id="UP001432146">
    <property type="component" value="Unassembled WGS sequence"/>
</dbReference>
<dbReference type="EMBL" id="JAWNGG020000044">
    <property type="protein sequence ID" value="KAK9306048.1"/>
    <property type="molecule type" value="Genomic_DNA"/>
</dbReference>
<comment type="caution">
    <text evidence="2">The sequence shown here is derived from an EMBL/GenBank/DDBJ whole genome shotgun (WGS) entry which is preliminary data.</text>
</comment>
<evidence type="ECO:0000313" key="2">
    <source>
        <dbReference type="EMBL" id="KAK9306048.1"/>
    </source>
</evidence>
<gene>
    <name evidence="2" type="ORF">QLX08_003112</name>
</gene>
<keyword evidence="3" id="KW-1185">Reference proteome</keyword>
<evidence type="ECO:0000256" key="1">
    <source>
        <dbReference type="SAM" id="MobiDB-lite"/>
    </source>
</evidence>
<proteinExistence type="predicted"/>
<feature type="compositionally biased region" description="Acidic residues" evidence="1">
    <location>
        <begin position="267"/>
        <end position="277"/>
    </location>
</feature>
<name>A0AAW1A822_9HYME</name>
<dbReference type="AlphaFoldDB" id="A0AAW1A822"/>
<protein>
    <submittedName>
        <fullName evidence="2">Uncharacterized protein</fullName>
    </submittedName>
</protein>
<organism evidence="2 3">
    <name type="scientific">Tetragonisca angustula</name>
    <dbReference type="NCBI Taxonomy" id="166442"/>
    <lineage>
        <taxon>Eukaryota</taxon>
        <taxon>Metazoa</taxon>
        <taxon>Ecdysozoa</taxon>
        <taxon>Arthropoda</taxon>
        <taxon>Hexapoda</taxon>
        <taxon>Insecta</taxon>
        <taxon>Pterygota</taxon>
        <taxon>Neoptera</taxon>
        <taxon>Endopterygota</taxon>
        <taxon>Hymenoptera</taxon>
        <taxon>Apocrita</taxon>
        <taxon>Aculeata</taxon>
        <taxon>Apoidea</taxon>
        <taxon>Anthophila</taxon>
        <taxon>Apidae</taxon>
        <taxon>Tetragonisca</taxon>
    </lineage>
</organism>
<reference evidence="2 3" key="1">
    <citation type="submission" date="2024-05" db="EMBL/GenBank/DDBJ databases">
        <title>The nuclear and mitochondrial genome assemblies of Tetragonisca angustula (Apidae: Meliponini), a tiny yet remarkable pollinator in the Neotropics.</title>
        <authorList>
            <person name="Ferrari R."/>
            <person name="Ricardo P.C."/>
            <person name="Dias F.C."/>
            <person name="Araujo N.S."/>
            <person name="Soares D.O."/>
            <person name="Zhou Q.-S."/>
            <person name="Zhu C.-D."/>
            <person name="Coutinho L."/>
            <person name="Airas M.C."/>
            <person name="Batista T.M."/>
        </authorList>
    </citation>
    <scope>NUCLEOTIDE SEQUENCE [LARGE SCALE GENOMIC DNA]</scope>
    <source>
        <strain evidence="2">ASF017062</strain>
        <tissue evidence="2">Abdomen</tissue>
    </source>
</reference>
<accession>A0AAW1A822</accession>
<evidence type="ECO:0000313" key="3">
    <source>
        <dbReference type="Proteomes" id="UP001432146"/>
    </source>
</evidence>
<feature type="compositionally biased region" description="Basic and acidic residues" evidence="1">
    <location>
        <begin position="253"/>
        <end position="266"/>
    </location>
</feature>